<evidence type="ECO:0000313" key="2">
    <source>
        <dbReference type="Proteomes" id="UP000051836"/>
    </source>
</evidence>
<dbReference type="EMBL" id="LMAW01002763">
    <property type="protein sequence ID" value="KQK77403.1"/>
    <property type="molecule type" value="Genomic_DNA"/>
</dbReference>
<name>A0A0Q3P8T3_AMAAE</name>
<keyword evidence="2" id="KW-1185">Reference proteome</keyword>
<dbReference type="OrthoDB" id="676979at2759"/>
<organism evidence="1 2">
    <name type="scientific">Amazona aestiva</name>
    <name type="common">Blue-fronted Amazon parrot</name>
    <dbReference type="NCBI Taxonomy" id="12930"/>
    <lineage>
        <taxon>Eukaryota</taxon>
        <taxon>Metazoa</taxon>
        <taxon>Chordata</taxon>
        <taxon>Craniata</taxon>
        <taxon>Vertebrata</taxon>
        <taxon>Euteleostomi</taxon>
        <taxon>Archelosauria</taxon>
        <taxon>Archosauria</taxon>
        <taxon>Dinosauria</taxon>
        <taxon>Saurischia</taxon>
        <taxon>Theropoda</taxon>
        <taxon>Coelurosauria</taxon>
        <taxon>Aves</taxon>
        <taxon>Neognathae</taxon>
        <taxon>Neoaves</taxon>
        <taxon>Telluraves</taxon>
        <taxon>Australaves</taxon>
        <taxon>Psittaciformes</taxon>
        <taxon>Psittacidae</taxon>
        <taxon>Amazona</taxon>
    </lineage>
</organism>
<gene>
    <name evidence="1" type="ORF">AAES_126702</name>
</gene>
<accession>A0A0Q3P8T3</accession>
<evidence type="ECO:0000313" key="1">
    <source>
        <dbReference type="EMBL" id="KQK77403.1"/>
    </source>
</evidence>
<comment type="caution">
    <text evidence="1">The sequence shown here is derived from an EMBL/GenBank/DDBJ whole genome shotgun (WGS) entry which is preliminary data.</text>
</comment>
<protein>
    <submittedName>
        <fullName evidence="1">Uncharacterized protein</fullName>
    </submittedName>
</protein>
<sequence>MDKPPKHVSLVGEDDLKKMKEEEGLATGGKITAIVFDVLSSCLGVVLKGDEERRYVGKKAFAEILILLESLPSKCQGIRHKLLGEMATFLITYT</sequence>
<dbReference type="AlphaFoldDB" id="A0A0Q3P8T3"/>
<proteinExistence type="predicted"/>
<reference evidence="1 2" key="1">
    <citation type="submission" date="2015-10" db="EMBL/GenBank/DDBJ databases">
        <authorList>
            <person name="Gilbert D.G."/>
        </authorList>
    </citation>
    <scope>NUCLEOTIDE SEQUENCE [LARGE SCALE GENOMIC DNA]</scope>
    <source>
        <strain evidence="1">FVVF132</strain>
    </source>
</reference>
<dbReference type="Proteomes" id="UP000051836">
    <property type="component" value="Unassembled WGS sequence"/>
</dbReference>